<evidence type="ECO:0000256" key="1">
    <source>
        <dbReference type="SAM" id="Coils"/>
    </source>
</evidence>
<dbReference type="Proteomes" id="UP000594454">
    <property type="component" value="Chromosome 4"/>
</dbReference>
<accession>A0A7R8UVI8</accession>
<dbReference type="AlphaFoldDB" id="A0A7R8UVI8"/>
<evidence type="ECO:0000313" key="3">
    <source>
        <dbReference type="EMBL" id="CAD7087892.1"/>
    </source>
</evidence>
<dbReference type="EMBL" id="LR899012">
    <property type="protein sequence ID" value="CAD7087892.1"/>
    <property type="molecule type" value="Genomic_DNA"/>
</dbReference>
<feature type="region of interest" description="Disordered" evidence="2">
    <location>
        <begin position="621"/>
        <end position="648"/>
    </location>
</feature>
<keyword evidence="1" id="KW-0175">Coiled coil</keyword>
<organism evidence="3 4">
    <name type="scientific">Hermetia illucens</name>
    <name type="common">Black soldier fly</name>
    <dbReference type="NCBI Taxonomy" id="343691"/>
    <lineage>
        <taxon>Eukaryota</taxon>
        <taxon>Metazoa</taxon>
        <taxon>Ecdysozoa</taxon>
        <taxon>Arthropoda</taxon>
        <taxon>Hexapoda</taxon>
        <taxon>Insecta</taxon>
        <taxon>Pterygota</taxon>
        <taxon>Neoptera</taxon>
        <taxon>Endopterygota</taxon>
        <taxon>Diptera</taxon>
        <taxon>Brachycera</taxon>
        <taxon>Stratiomyomorpha</taxon>
        <taxon>Stratiomyidae</taxon>
        <taxon>Hermetiinae</taxon>
        <taxon>Hermetia</taxon>
    </lineage>
</organism>
<dbReference type="PANTHER" id="PTHR19321">
    <property type="entry name" value="PROTEIN REGULATOR OF CYTOKINESIS 1 PRC1-RELATED"/>
    <property type="match status" value="1"/>
</dbReference>
<dbReference type="FunCoup" id="A0A7R8UVI8">
    <property type="interactions" value="1082"/>
</dbReference>
<feature type="coiled-coil region" evidence="1">
    <location>
        <begin position="104"/>
        <end position="135"/>
    </location>
</feature>
<reference evidence="3 4" key="1">
    <citation type="submission" date="2020-11" db="EMBL/GenBank/DDBJ databases">
        <authorList>
            <person name="Wallbank WR R."/>
            <person name="Pardo Diaz C."/>
            <person name="Kozak K."/>
            <person name="Martin S."/>
            <person name="Jiggins C."/>
            <person name="Moest M."/>
            <person name="Warren A I."/>
            <person name="Generalovic N T."/>
            <person name="Byers J.R.P. K."/>
            <person name="Montejo-Kovacevich G."/>
            <person name="Yen C E."/>
        </authorList>
    </citation>
    <scope>NUCLEOTIDE SEQUENCE [LARGE SCALE GENOMIC DNA]</scope>
</reference>
<dbReference type="InterPro" id="IPR007145">
    <property type="entry name" value="MAP65_Ase1_PRC1"/>
</dbReference>
<evidence type="ECO:0000256" key="2">
    <source>
        <dbReference type="SAM" id="MobiDB-lite"/>
    </source>
</evidence>
<keyword evidence="4" id="KW-1185">Reference proteome</keyword>
<dbReference type="GO" id="GO:0051256">
    <property type="term" value="P:mitotic spindle midzone assembly"/>
    <property type="evidence" value="ECO:0007669"/>
    <property type="project" value="TreeGrafter"/>
</dbReference>
<feature type="region of interest" description="Disordered" evidence="2">
    <location>
        <begin position="544"/>
        <end position="565"/>
    </location>
</feature>
<name>A0A7R8UVI8_HERIL</name>
<sequence>MSWLERKKEEVIRKMQGITAEYMEKLSEIWFETLDRKNCDEHLSKMIEHAVTFYTDIMQESLDRRERFLAAIAERQEEATELNRLLKVEVELSPIKGLPLHTALVKLENGLSDLRRQLKQRKDEIIELLQEQEVLCEELGETPRELHDDPLPTEYELQTFREHLKALSDEKIRRKLLLDELRAEIRGYMKDLEIMMDTTLDSVLLNDPQVSLSESTISQLCKLRDEYRQQVHELRGSIERMKSKLDILWNYLEVSPSVRHKFSKYVEYTQTTYDRYYQELERCENQKKQNVKKFVDRVRAEICEWWEKTMKSDTERARFAYFTNECYTEDLLTLHEMELEDLKNFYSSNQKIFELIEQRKVLWDRMAALEAKASEPGRYNNRGGQLLKEERERKTIANKLPKIEAELTELVTEYEDKYQKKFLVFGEDVIESMARDWETKKAEKEKLMSARKNATVSNTPMSASRNMARTPLSVKNYSTIKAFSSSTKVSAQPSGVKRKLLTVESLLPNAKRSLMHELGSPRNASKTPFKSPAKKTRVIATTLRRKSGRTSSNSAKTKRKSTNKTPVKLPRMKITSENCTGSDTMSYDMFEDYIAKDPSCRSSVVINDTKRSRTNTRTKFLTSTSTCPTPTPPRSSRKLTTKNLPILI</sequence>
<dbReference type="OMA" id="NDWYNED"/>
<dbReference type="Pfam" id="PF03999">
    <property type="entry name" value="MAP65_ASE1"/>
    <property type="match status" value="1"/>
</dbReference>
<dbReference type="GO" id="GO:1990023">
    <property type="term" value="C:mitotic spindle midzone"/>
    <property type="evidence" value="ECO:0007669"/>
    <property type="project" value="TreeGrafter"/>
</dbReference>
<dbReference type="GO" id="GO:0005737">
    <property type="term" value="C:cytoplasm"/>
    <property type="evidence" value="ECO:0007669"/>
    <property type="project" value="TreeGrafter"/>
</dbReference>
<dbReference type="InParanoid" id="A0A7R8UVI8"/>
<gene>
    <name evidence="3" type="ORF">HERILL_LOCUS10567</name>
</gene>
<dbReference type="GO" id="GO:0008017">
    <property type="term" value="F:microtubule binding"/>
    <property type="evidence" value="ECO:0007669"/>
    <property type="project" value="InterPro"/>
</dbReference>
<proteinExistence type="predicted"/>
<dbReference type="PANTHER" id="PTHR19321:SF41">
    <property type="entry name" value="FASCETTO-RELATED"/>
    <property type="match status" value="1"/>
</dbReference>
<feature type="coiled-coil region" evidence="1">
    <location>
        <begin position="164"/>
        <end position="198"/>
    </location>
</feature>
<evidence type="ECO:0008006" key="5">
    <source>
        <dbReference type="Google" id="ProtNLM"/>
    </source>
</evidence>
<protein>
    <recommendedName>
        <fullName evidence="5">Protein regulator of cytokinesis 1</fullName>
    </recommendedName>
</protein>
<dbReference type="Gene3D" id="1.20.58.1520">
    <property type="match status" value="1"/>
</dbReference>
<evidence type="ECO:0000313" key="4">
    <source>
        <dbReference type="Proteomes" id="UP000594454"/>
    </source>
</evidence>
<dbReference type="OrthoDB" id="642895at2759"/>